<name>A0A1W6MQW2_9HYPH</name>
<sequence length="149" mass="16293">MTLYLEDLSVGQLFRSEPRVLTPEEIIRFARDNDPQYFHLDAEAAKASLFGGLVASGWQTAALSMRLLVEGPAPFAGGLIGMGAELSWPQPVRPGDSIRIEGEVTEIKRSRSRPNRGIATIKLTTYNQRDEPVQKLVARALVFARGAGA</sequence>
<dbReference type="RefSeq" id="WP_085770033.1">
    <property type="nucleotide sequence ID" value="NZ_AP027149.1"/>
</dbReference>
<gene>
    <name evidence="2" type="ORF">B1812_01560</name>
</gene>
<keyword evidence="3" id="KW-1185">Reference proteome</keyword>
<feature type="domain" description="MaoC-like" evidence="1">
    <location>
        <begin position="15"/>
        <end position="125"/>
    </location>
</feature>
<dbReference type="SUPFAM" id="SSF54637">
    <property type="entry name" value="Thioesterase/thiol ester dehydrase-isomerase"/>
    <property type="match status" value="1"/>
</dbReference>
<reference evidence="2 3" key="1">
    <citation type="submission" date="2017-02" db="EMBL/GenBank/DDBJ databases">
        <authorList>
            <person name="Peterson S.W."/>
        </authorList>
    </citation>
    <scope>NUCLEOTIDE SEQUENCE [LARGE SCALE GENOMIC DNA]</scope>
    <source>
        <strain evidence="2 3">S285</strain>
    </source>
</reference>
<dbReference type="KEGG" id="mbry:B1812_01560"/>
<dbReference type="STRING" id="655015.B1812_01560"/>
<evidence type="ECO:0000259" key="1">
    <source>
        <dbReference type="Pfam" id="PF01575"/>
    </source>
</evidence>
<dbReference type="InterPro" id="IPR052342">
    <property type="entry name" value="MCH/BMMD"/>
</dbReference>
<dbReference type="AlphaFoldDB" id="A0A1W6MQW2"/>
<dbReference type="Gene3D" id="3.10.129.10">
    <property type="entry name" value="Hotdog Thioesterase"/>
    <property type="match status" value="1"/>
</dbReference>
<organism evidence="2 3">
    <name type="scientific">Methylocystis bryophila</name>
    <dbReference type="NCBI Taxonomy" id="655015"/>
    <lineage>
        <taxon>Bacteria</taxon>
        <taxon>Pseudomonadati</taxon>
        <taxon>Pseudomonadota</taxon>
        <taxon>Alphaproteobacteria</taxon>
        <taxon>Hyphomicrobiales</taxon>
        <taxon>Methylocystaceae</taxon>
        <taxon>Methylocystis</taxon>
    </lineage>
</organism>
<evidence type="ECO:0000313" key="2">
    <source>
        <dbReference type="EMBL" id="ARN79978.1"/>
    </source>
</evidence>
<protein>
    <submittedName>
        <fullName evidence="2">Dehydratase</fullName>
    </submittedName>
</protein>
<proteinExistence type="predicted"/>
<dbReference type="CDD" id="cd03454">
    <property type="entry name" value="YdeM"/>
    <property type="match status" value="1"/>
</dbReference>
<accession>A0A1W6MQW2</accession>
<dbReference type="OrthoDB" id="9797938at2"/>
<evidence type="ECO:0000313" key="3">
    <source>
        <dbReference type="Proteomes" id="UP000193978"/>
    </source>
</evidence>
<dbReference type="InterPro" id="IPR002539">
    <property type="entry name" value="MaoC-like_dom"/>
</dbReference>
<dbReference type="Proteomes" id="UP000193978">
    <property type="component" value="Chromosome"/>
</dbReference>
<dbReference type="InterPro" id="IPR029069">
    <property type="entry name" value="HotDog_dom_sf"/>
</dbReference>
<dbReference type="Pfam" id="PF01575">
    <property type="entry name" value="MaoC_dehydratas"/>
    <property type="match status" value="1"/>
</dbReference>
<dbReference type="PANTHER" id="PTHR43664">
    <property type="entry name" value="MONOAMINE OXIDASE-RELATED"/>
    <property type="match status" value="1"/>
</dbReference>
<dbReference type="EMBL" id="CP019948">
    <property type="protein sequence ID" value="ARN79978.1"/>
    <property type="molecule type" value="Genomic_DNA"/>
</dbReference>
<dbReference type="PANTHER" id="PTHR43664:SF1">
    <property type="entry name" value="BETA-METHYLMALYL-COA DEHYDRATASE"/>
    <property type="match status" value="1"/>
</dbReference>